<evidence type="ECO:0000256" key="1">
    <source>
        <dbReference type="SAM" id="SignalP"/>
    </source>
</evidence>
<reference evidence="2" key="1">
    <citation type="submission" date="2023-10" db="EMBL/GenBank/DDBJ databases">
        <authorList>
            <person name="Chen Y."/>
            <person name="Shah S."/>
            <person name="Dougan E. K."/>
            <person name="Thang M."/>
            <person name="Chan C."/>
        </authorList>
    </citation>
    <scope>NUCLEOTIDE SEQUENCE [LARGE SCALE GENOMIC DNA]</scope>
</reference>
<feature type="signal peptide" evidence="1">
    <location>
        <begin position="1"/>
        <end position="21"/>
    </location>
</feature>
<proteinExistence type="predicted"/>
<name>A0ABN9WLY8_9DINO</name>
<evidence type="ECO:0000313" key="2">
    <source>
        <dbReference type="EMBL" id="CAK0886059.1"/>
    </source>
</evidence>
<sequence length="175" mass="18744">MARLCAAASAAVLALLGGAAGAIPDTWPKLPGDPDYYVLLKSIEVSEGVLSPPFDPRGQDFALPVQDARATEIVLTLELDQEKYDLMHSPDVFVDGVRTPYNPLQPIVVELPLNETPGPLERTIRVAVADPSGAGMLWSSKGIHDLSGGVLGRGVHEYAIHLRQTPEFGEALRIV</sequence>
<evidence type="ECO:0000313" key="3">
    <source>
        <dbReference type="Proteomes" id="UP001189429"/>
    </source>
</evidence>
<comment type="caution">
    <text evidence="2">The sequence shown here is derived from an EMBL/GenBank/DDBJ whole genome shotgun (WGS) entry which is preliminary data.</text>
</comment>
<feature type="chain" id="PRO_5047088384" description="Beta-galactosidase" evidence="1">
    <location>
        <begin position="22"/>
        <end position="175"/>
    </location>
</feature>
<protein>
    <recommendedName>
        <fullName evidence="4">Beta-galactosidase</fullName>
    </recommendedName>
</protein>
<keyword evidence="1" id="KW-0732">Signal</keyword>
<accession>A0ABN9WLY8</accession>
<dbReference type="Proteomes" id="UP001189429">
    <property type="component" value="Unassembled WGS sequence"/>
</dbReference>
<keyword evidence="3" id="KW-1185">Reference proteome</keyword>
<feature type="non-terminal residue" evidence="2">
    <location>
        <position position="175"/>
    </location>
</feature>
<organism evidence="2 3">
    <name type="scientific">Prorocentrum cordatum</name>
    <dbReference type="NCBI Taxonomy" id="2364126"/>
    <lineage>
        <taxon>Eukaryota</taxon>
        <taxon>Sar</taxon>
        <taxon>Alveolata</taxon>
        <taxon>Dinophyceae</taxon>
        <taxon>Prorocentrales</taxon>
        <taxon>Prorocentraceae</taxon>
        <taxon>Prorocentrum</taxon>
    </lineage>
</organism>
<dbReference type="EMBL" id="CAUYUJ010018751">
    <property type="protein sequence ID" value="CAK0886059.1"/>
    <property type="molecule type" value="Genomic_DNA"/>
</dbReference>
<evidence type="ECO:0008006" key="4">
    <source>
        <dbReference type="Google" id="ProtNLM"/>
    </source>
</evidence>
<gene>
    <name evidence="2" type="ORF">PCOR1329_LOCUS67504</name>
</gene>